<protein>
    <submittedName>
        <fullName evidence="1">Uncharacterized protein</fullName>
    </submittedName>
</protein>
<comment type="caution">
    <text evidence="1">The sequence shown here is derived from an EMBL/GenBank/DDBJ whole genome shotgun (WGS) entry which is preliminary data.</text>
</comment>
<dbReference type="EMBL" id="PJQM01001733">
    <property type="protein sequence ID" value="RCI01515.1"/>
    <property type="molecule type" value="Genomic_DNA"/>
</dbReference>
<evidence type="ECO:0000313" key="1">
    <source>
        <dbReference type="EMBL" id="RCI01515.1"/>
    </source>
</evidence>
<organism evidence="1 2">
    <name type="scientific">Rhizopus stolonifer</name>
    <name type="common">Rhizopus nigricans</name>
    <dbReference type="NCBI Taxonomy" id="4846"/>
    <lineage>
        <taxon>Eukaryota</taxon>
        <taxon>Fungi</taxon>
        <taxon>Fungi incertae sedis</taxon>
        <taxon>Mucoromycota</taxon>
        <taxon>Mucoromycotina</taxon>
        <taxon>Mucoromycetes</taxon>
        <taxon>Mucorales</taxon>
        <taxon>Mucorineae</taxon>
        <taxon>Rhizopodaceae</taxon>
        <taxon>Rhizopus</taxon>
    </lineage>
</organism>
<keyword evidence="2" id="KW-1185">Reference proteome</keyword>
<feature type="non-terminal residue" evidence="1">
    <location>
        <position position="1"/>
    </location>
</feature>
<name>A0A367KH10_RHIST</name>
<gene>
    <name evidence="1" type="ORF">CU098_004852</name>
</gene>
<reference evidence="1 2" key="1">
    <citation type="journal article" date="2018" name="G3 (Bethesda)">
        <title>Phylogenetic and Phylogenomic Definition of Rhizopus Species.</title>
        <authorList>
            <person name="Gryganskyi A.P."/>
            <person name="Golan J."/>
            <person name="Dolatabadi S."/>
            <person name="Mondo S."/>
            <person name="Robb S."/>
            <person name="Idnurm A."/>
            <person name="Muszewska A."/>
            <person name="Steczkiewicz K."/>
            <person name="Masonjones S."/>
            <person name="Liao H.L."/>
            <person name="Gajdeczka M.T."/>
            <person name="Anike F."/>
            <person name="Vuek A."/>
            <person name="Anishchenko I.M."/>
            <person name="Voigt K."/>
            <person name="de Hoog G.S."/>
            <person name="Smith M.E."/>
            <person name="Heitman J."/>
            <person name="Vilgalys R."/>
            <person name="Stajich J.E."/>
        </authorList>
    </citation>
    <scope>NUCLEOTIDE SEQUENCE [LARGE SCALE GENOMIC DNA]</scope>
    <source>
        <strain evidence="1 2">LSU 92-RS-03</strain>
    </source>
</reference>
<dbReference type="AlphaFoldDB" id="A0A367KH10"/>
<evidence type="ECO:0000313" key="2">
    <source>
        <dbReference type="Proteomes" id="UP000253551"/>
    </source>
</evidence>
<proteinExistence type="predicted"/>
<accession>A0A367KH10</accession>
<dbReference type="Proteomes" id="UP000253551">
    <property type="component" value="Unassembled WGS sequence"/>
</dbReference>
<sequence>PIEAVQQQEENVSCILDLNHSCDEESDEESKIPSNLSVDHHSHCTCEYTLTFTEEEEDAIEFEYSLDVSEWMLDCSCISDLCFGLKNTALKLTKHIDPVQHFGIRLLDLNDTYIFDRHIKSFVSKYFSTKDHTSLKPTLSFDAYLLPRELNCYDWCMDIDVSPPIGWISLLSLCAQLLAKVCEPKNLLDIHTAQILVQIFPALVNGPTDDSNKDSYIHYYLSPLLSSIFASESLLKMK</sequence>
<dbReference type="OrthoDB" id="2263377at2759"/>